<evidence type="ECO:0000313" key="1">
    <source>
        <dbReference type="EMBL" id="ARP97659.1"/>
    </source>
</evidence>
<keyword evidence="2" id="KW-1185">Reference proteome</keyword>
<dbReference type="AlphaFoldDB" id="A0A1W6ZK04"/>
<gene>
    <name evidence="1" type="ORF">CAK95_00145</name>
</gene>
<proteinExistence type="predicted"/>
<dbReference type="EMBL" id="CP021112">
    <property type="protein sequence ID" value="ARP97659.1"/>
    <property type="molecule type" value="Genomic_DNA"/>
</dbReference>
<reference evidence="1 2" key="1">
    <citation type="submission" date="2017-05" db="EMBL/GenBank/DDBJ databases">
        <title>Full genome sequence of Pseudorhodoplanes sinuspersici.</title>
        <authorList>
            <person name="Dastgheib S.M.M."/>
            <person name="Shavandi M."/>
            <person name="Tirandaz H."/>
        </authorList>
    </citation>
    <scope>NUCLEOTIDE SEQUENCE [LARGE SCALE GENOMIC DNA]</scope>
    <source>
        <strain evidence="1 2">RIPI110</strain>
    </source>
</reference>
<organism evidence="1 2">
    <name type="scientific">Pseudorhodoplanes sinuspersici</name>
    <dbReference type="NCBI Taxonomy" id="1235591"/>
    <lineage>
        <taxon>Bacteria</taxon>
        <taxon>Pseudomonadati</taxon>
        <taxon>Pseudomonadota</taxon>
        <taxon>Alphaproteobacteria</taxon>
        <taxon>Hyphomicrobiales</taxon>
        <taxon>Pseudorhodoplanes</taxon>
    </lineage>
</organism>
<evidence type="ECO:0000313" key="2">
    <source>
        <dbReference type="Proteomes" id="UP000194137"/>
    </source>
</evidence>
<protein>
    <submittedName>
        <fullName evidence="1">Uncharacterized protein</fullName>
    </submittedName>
</protein>
<dbReference type="KEGG" id="psin:CAK95_00145"/>
<sequence length="112" mass="12163">MVLNLNPVRMFSAAVIGPANTAGQNIFRALEPFKANHRRSCGLRLSEPNAAPREMIDLLTRDRGLRLLGPAFQRDAGPRIRDIGVELVGKEPADNAPGLAAQLDRLLTLPEA</sequence>
<dbReference type="Proteomes" id="UP000194137">
    <property type="component" value="Chromosome"/>
</dbReference>
<name>A0A1W6ZK04_9HYPH</name>
<accession>A0A1W6ZK04</accession>